<evidence type="ECO:0000256" key="4">
    <source>
        <dbReference type="ARBA" id="ARBA00023150"/>
    </source>
</evidence>
<dbReference type="UniPathway" id="UPA00344"/>
<dbReference type="InterPro" id="IPR005111">
    <property type="entry name" value="MoeA_C_domain_IV"/>
</dbReference>
<comment type="catalytic activity">
    <reaction evidence="5">
        <text>molybdopterin + ATP + H(+) = adenylyl-molybdopterin + diphosphate</text>
        <dbReference type="Rhea" id="RHEA:31331"/>
        <dbReference type="ChEBI" id="CHEBI:15378"/>
        <dbReference type="ChEBI" id="CHEBI:30616"/>
        <dbReference type="ChEBI" id="CHEBI:33019"/>
        <dbReference type="ChEBI" id="CHEBI:58698"/>
        <dbReference type="ChEBI" id="CHEBI:62727"/>
    </reaction>
</comment>
<reference evidence="8 9" key="1">
    <citation type="submission" date="2017-12" db="EMBL/GenBank/DDBJ databases">
        <authorList>
            <consortium name="DOE Joint Genome Institute"/>
            <person name="Haridas S."/>
            <person name="Kjaerbolling I."/>
            <person name="Vesth T.C."/>
            <person name="Frisvad J.C."/>
            <person name="Nybo J.L."/>
            <person name="Theobald S."/>
            <person name="Kuo A."/>
            <person name="Bowyer P."/>
            <person name="Matsuda Y."/>
            <person name="Mondo S."/>
            <person name="Lyhne E.K."/>
            <person name="Kogle M.E."/>
            <person name="Clum A."/>
            <person name="Lipzen A."/>
            <person name="Salamov A."/>
            <person name="Ngan C.Y."/>
            <person name="Daum C."/>
            <person name="Chiniquy J."/>
            <person name="Barry K."/>
            <person name="LaButti K."/>
            <person name="Simmons B.A."/>
            <person name="Magnuson J.K."/>
            <person name="Mortensen U.H."/>
            <person name="Larsen T.O."/>
            <person name="Grigoriev I.V."/>
            <person name="Baker S.E."/>
            <person name="Andersen M.R."/>
            <person name="Nordberg H.P."/>
            <person name="Cantor M.N."/>
            <person name="Hua S.X."/>
        </authorList>
    </citation>
    <scope>NUCLEOTIDE SEQUENCE [LARGE SCALE GENOMIC DNA]</scope>
    <source>
        <strain evidence="8 9">CBS 102.13</strain>
    </source>
</reference>
<comment type="function">
    <text evidence="5">Catalyzes two steps in the biosynthesis of the molybdenum cofactor. In the first step, molybdopterin is adenylated. Subsequently, molybdate is inserted into adenylated molybdopterin and AMP is released.</text>
</comment>
<dbReference type="InterPro" id="IPR036688">
    <property type="entry name" value="MoeA_C_domain_IV_sf"/>
</dbReference>
<dbReference type="SUPFAM" id="SSF63867">
    <property type="entry name" value="MoeA C-terminal domain-like"/>
    <property type="match status" value="1"/>
</dbReference>
<dbReference type="PANTHER" id="PTHR10192">
    <property type="entry name" value="MOLYBDOPTERIN BIOSYNTHESIS PROTEIN"/>
    <property type="match status" value="1"/>
</dbReference>
<evidence type="ECO:0000256" key="5">
    <source>
        <dbReference type="RuleBase" id="RU365090"/>
    </source>
</evidence>
<keyword evidence="4 5" id="KW-0501">Molybdenum cofactor biosynthesis</keyword>
<dbReference type="Gene3D" id="3.40.980.10">
    <property type="entry name" value="MoaB/Mog-like domain"/>
    <property type="match status" value="2"/>
</dbReference>
<feature type="compositionally biased region" description="Basic residues" evidence="6">
    <location>
        <begin position="199"/>
        <end position="224"/>
    </location>
</feature>
<dbReference type="GO" id="GO:0061598">
    <property type="term" value="F:molybdopterin adenylyltransferase activity"/>
    <property type="evidence" value="ECO:0007669"/>
    <property type="project" value="UniProtKB-UniRule"/>
</dbReference>
<comment type="similarity">
    <text evidence="3">In the C-terminal section; belongs to the MoeA family.</text>
</comment>
<evidence type="ECO:0000259" key="7">
    <source>
        <dbReference type="SMART" id="SM00852"/>
    </source>
</evidence>
<dbReference type="InterPro" id="IPR036425">
    <property type="entry name" value="MoaB/Mog-like_dom_sf"/>
</dbReference>
<dbReference type="GO" id="GO:0006777">
    <property type="term" value="P:Mo-molybdopterin cofactor biosynthetic process"/>
    <property type="evidence" value="ECO:0007669"/>
    <property type="project" value="UniProtKB-UniRule"/>
</dbReference>
<dbReference type="PROSITE" id="PS01079">
    <property type="entry name" value="MOCF_BIOSYNTHESIS_2"/>
    <property type="match status" value="1"/>
</dbReference>
<dbReference type="NCBIfam" id="TIGR00177">
    <property type="entry name" value="molyb_syn"/>
    <property type="match status" value="1"/>
</dbReference>
<dbReference type="GeneID" id="36519477"/>
<organism evidence="8 9">
    <name type="scientific">Aspergillus candidus</name>
    <dbReference type="NCBI Taxonomy" id="41067"/>
    <lineage>
        <taxon>Eukaryota</taxon>
        <taxon>Fungi</taxon>
        <taxon>Dikarya</taxon>
        <taxon>Ascomycota</taxon>
        <taxon>Pezizomycotina</taxon>
        <taxon>Eurotiomycetes</taxon>
        <taxon>Eurotiomycetidae</taxon>
        <taxon>Eurotiales</taxon>
        <taxon>Aspergillaceae</taxon>
        <taxon>Aspergillus</taxon>
        <taxon>Aspergillus subgen. Circumdati</taxon>
    </lineage>
</organism>
<keyword evidence="5" id="KW-0460">Magnesium</keyword>
<dbReference type="Pfam" id="PF00994">
    <property type="entry name" value="MoCF_biosynth"/>
    <property type="match status" value="2"/>
</dbReference>
<evidence type="ECO:0000256" key="1">
    <source>
        <dbReference type="ARBA" id="ARBA00005046"/>
    </source>
</evidence>
<dbReference type="Gene3D" id="3.90.105.10">
    <property type="entry name" value="Molybdopterin biosynthesis moea protein, domain 2"/>
    <property type="match status" value="1"/>
</dbReference>
<dbReference type="EMBL" id="KZ559133">
    <property type="protein sequence ID" value="PLB38848.1"/>
    <property type="molecule type" value="Genomic_DNA"/>
</dbReference>
<name>A0A2I2FDZ5_ASPCN</name>
<comment type="similarity">
    <text evidence="5">Belongs to the MoeA family.</text>
</comment>
<dbReference type="FunFam" id="3.40.980.10:FF:000011">
    <property type="entry name" value="Molybdopterin molybdenumtransferase"/>
    <property type="match status" value="1"/>
</dbReference>
<keyword evidence="5" id="KW-0808">Transferase</keyword>
<dbReference type="GO" id="GO:0061599">
    <property type="term" value="F:molybdopterin molybdotransferase activity"/>
    <property type="evidence" value="ECO:0007669"/>
    <property type="project" value="UniProtKB-UniRule"/>
</dbReference>
<dbReference type="CDD" id="cd00886">
    <property type="entry name" value="MogA_MoaB"/>
    <property type="match status" value="1"/>
</dbReference>
<feature type="domain" description="MoaB/Mog" evidence="7">
    <location>
        <begin position="10"/>
        <end position="157"/>
    </location>
</feature>
<dbReference type="SUPFAM" id="SSF63882">
    <property type="entry name" value="MoeA N-terminal region -like"/>
    <property type="match status" value="1"/>
</dbReference>
<dbReference type="Pfam" id="PF03454">
    <property type="entry name" value="MoeA_C"/>
    <property type="match status" value="1"/>
</dbReference>
<dbReference type="OrthoDB" id="4349954at2759"/>
<dbReference type="Pfam" id="PF03453">
    <property type="entry name" value="MoeA_N"/>
    <property type="match status" value="1"/>
</dbReference>
<feature type="compositionally biased region" description="Polar residues" evidence="6">
    <location>
        <begin position="228"/>
        <end position="239"/>
    </location>
</feature>
<dbReference type="InterPro" id="IPR005110">
    <property type="entry name" value="MoeA_linker/N"/>
</dbReference>
<comment type="similarity">
    <text evidence="2">In the N-terminal section; belongs to the MoaB/Mog family.</text>
</comment>
<dbReference type="RefSeq" id="XP_024672860.1">
    <property type="nucleotide sequence ID" value="XM_024812317.1"/>
</dbReference>
<dbReference type="STRING" id="41067.A0A2I2FDZ5"/>
<feature type="domain" description="MoaB/Mog" evidence="7">
    <location>
        <begin position="446"/>
        <end position="611"/>
    </location>
</feature>
<dbReference type="GO" id="GO:0005524">
    <property type="term" value="F:ATP binding"/>
    <property type="evidence" value="ECO:0007669"/>
    <property type="project" value="UniProtKB-UniRule"/>
</dbReference>
<dbReference type="InterPro" id="IPR038987">
    <property type="entry name" value="MoeA-like"/>
</dbReference>
<dbReference type="AlphaFoldDB" id="A0A2I2FDZ5"/>
<keyword evidence="9" id="KW-1185">Reference proteome</keyword>
<comment type="cofactor">
    <cofactor evidence="5">
        <name>Mg(2+)</name>
        <dbReference type="ChEBI" id="CHEBI:18420"/>
    </cofactor>
</comment>
<feature type="region of interest" description="Disordered" evidence="6">
    <location>
        <begin position="180"/>
        <end position="250"/>
    </location>
</feature>
<comment type="catalytic activity">
    <reaction evidence="5">
        <text>adenylyl-molybdopterin + molybdate = Mo-molybdopterin + AMP + H(+)</text>
        <dbReference type="Rhea" id="RHEA:35047"/>
        <dbReference type="ChEBI" id="CHEBI:15378"/>
        <dbReference type="ChEBI" id="CHEBI:36264"/>
        <dbReference type="ChEBI" id="CHEBI:62727"/>
        <dbReference type="ChEBI" id="CHEBI:71302"/>
        <dbReference type="ChEBI" id="CHEBI:456215"/>
    </reaction>
</comment>
<dbReference type="PANTHER" id="PTHR10192:SF5">
    <property type="entry name" value="GEPHYRIN"/>
    <property type="match status" value="1"/>
</dbReference>
<sequence length="715" mass="74895">MSDSNSLKAAILVVSDTASQDPSTDKVVDTLTPFFTAEGSNWERPLVKIVPDDVLDIQRTVCDWADGPNRVNLILLSGGTGFAVKDNTPEAVSPLIHRHAPGLVHGMIASSLQVTPFAMMSRPVAGVRDKSLIITLPGSPKGAKENLEAVFKLLPHACMQAAGANSRNLHAGGVKKLEADAGVSSDSQKTADRGDPQHGHHHHHHHHHGHHDHSCGHGHGHTIPKAHTSPSERPQSNDPNADPTRRYRESPYPMLSVDDALRAISQQTPDPVVVDAPVNTALVGSVLAEDIYAGEAVPAYRASIVDGYAVIAPASPDTGSRSTKGVFPVASITHANPGGTLSPLEPGTIARITTGAPLPPNANAVAMVEDTVLATSTPDGQEEATVEILTGDIKPGENVREPGSDVALGSRILRKGDTITPVGGELGLLAATGTKTVKVYKKPCVGVLSTGDELVEHDDPRTLHGGQIRDSNRPSLLACLTSWGFPTVDLGIARDTPATELEQSLRDALRGVGKAKTNVDVIVTTGGVSMGELDLLKPTIERSLGGTIHFGRVSMKPGKPTTFATVPFKPSAPAQAGQQQERQTKLIFSLPGNPASALVTLNLFVLPSLHKLLGLASHPSARPSLGLPLVTVTLEHAFPLDTKRTEYHRAIVVASRSDGRLRATSSGLDGVGQRSSRVGSFASANALVVLPPGKGRIEKGGLVQALMMGGVLSGA</sequence>
<dbReference type="SMART" id="SM00852">
    <property type="entry name" value="MoCF_biosynth"/>
    <property type="match status" value="2"/>
</dbReference>
<dbReference type="InterPro" id="IPR001453">
    <property type="entry name" value="MoaB/Mog_dom"/>
</dbReference>
<evidence type="ECO:0000313" key="8">
    <source>
        <dbReference type="EMBL" id="PLB38848.1"/>
    </source>
</evidence>
<feature type="compositionally biased region" description="Basic and acidic residues" evidence="6">
    <location>
        <begin position="189"/>
        <end position="198"/>
    </location>
</feature>
<dbReference type="InterPro" id="IPR036135">
    <property type="entry name" value="MoeA_linker/N_sf"/>
</dbReference>
<keyword evidence="5" id="KW-0479">Metal-binding</keyword>
<keyword evidence="5" id="KW-0500">Molybdenum</keyword>
<dbReference type="SUPFAM" id="SSF53218">
    <property type="entry name" value="Molybdenum cofactor biosynthesis proteins"/>
    <property type="match status" value="2"/>
</dbReference>
<dbReference type="FunFam" id="3.40.980.10:FF:000013">
    <property type="entry name" value="Molybdopterin molybdenumtransferase"/>
    <property type="match status" value="1"/>
</dbReference>
<dbReference type="FunFam" id="2.170.190.11:FF:000002">
    <property type="entry name" value="Molybdopterin molybdenumtransferase"/>
    <property type="match status" value="1"/>
</dbReference>
<dbReference type="Gene3D" id="2.170.190.11">
    <property type="entry name" value="Molybdopterin biosynthesis moea protein, domain 3"/>
    <property type="match status" value="1"/>
</dbReference>
<accession>A0A2I2FDZ5</accession>
<dbReference type="CDD" id="cd00887">
    <property type="entry name" value="MoeA"/>
    <property type="match status" value="1"/>
</dbReference>
<evidence type="ECO:0000256" key="3">
    <source>
        <dbReference type="ARBA" id="ARBA00008339"/>
    </source>
</evidence>
<dbReference type="GO" id="GO:0005829">
    <property type="term" value="C:cytosol"/>
    <property type="evidence" value="ECO:0007669"/>
    <property type="project" value="TreeGrafter"/>
</dbReference>
<evidence type="ECO:0000313" key="9">
    <source>
        <dbReference type="Proteomes" id="UP000234585"/>
    </source>
</evidence>
<evidence type="ECO:0000256" key="6">
    <source>
        <dbReference type="SAM" id="MobiDB-lite"/>
    </source>
</evidence>
<dbReference type="InterPro" id="IPR008284">
    <property type="entry name" value="MoCF_biosynth_CS"/>
</dbReference>
<protein>
    <recommendedName>
        <fullName evidence="7">MoaB/Mog domain-containing protein</fullName>
    </recommendedName>
</protein>
<dbReference type="Gene3D" id="2.40.340.10">
    <property type="entry name" value="MoeA, C-terminal, domain IV"/>
    <property type="match status" value="1"/>
</dbReference>
<comment type="pathway">
    <text evidence="1 5">Cofactor biosynthesis; molybdopterin biosynthesis.</text>
</comment>
<proteinExistence type="inferred from homology"/>
<evidence type="ECO:0000256" key="2">
    <source>
        <dbReference type="ARBA" id="ARBA00007589"/>
    </source>
</evidence>
<gene>
    <name evidence="8" type="ORF">BDW47DRAFT_104411</name>
</gene>
<dbReference type="Proteomes" id="UP000234585">
    <property type="component" value="Unassembled WGS sequence"/>
</dbReference>
<dbReference type="GO" id="GO:0046872">
    <property type="term" value="F:metal ion binding"/>
    <property type="evidence" value="ECO:0007669"/>
    <property type="project" value="UniProtKB-UniRule"/>
</dbReference>